<reference evidence="10 11" key="1">
    <citation type="journal article" date="2016" name="Nat. Commun.">
        <title>Thousands of microbial genomes shed light on interconnected biogeochemical processes in an aquifer system.</title>
        <authorList>
            <person name="Anantharaman K."/>
            <person name="Brown C.T."/>
            <person name="Hug L.A."/>
            <person name="Sharon I."/>
            <person name="Castelle C.J."/>
            <person name="Probst A.J."/>
            <person name="Thomas B.C."/>
            <person name="Singh A."/>
            <person name="Wilkins M.J."/>
            <person name="Karaoz U."/>
            <person name="Brodie E.L."/>
            <person name="Williams K.H."/>
            <person name="Hubbard S.S."/>
            <person name="Banfield J.F."/>
        </authorList>
    </citation>
    <scope>NUCLEOTIDE SEQUENCE [LARGE SCALE GENOMIC DNA]</scope>
</reference>
<dbReference type="NCBIfam" id="TIGR00233">
    <property type="entry name" value="trpS"/>
    <property type="match status" value="1"/>
</dbReference>
<dbReference type="GO" id="GO:0004830">
    <property type="term" value="F:tryptophan-tRNA ligase activity"/>
    <property type="evidence" value="ECO:0007669"/>
    <property type="project" value="UniProtKB-UniRule"/>
</dbReference>
<dbReference type="Pfam" id="PF00579">
    <property type="entry name" value="tRNA-synt_1b"/>
    <property type="match status" value="1"/>
</dbReference>
<dbReference type="CDD" id="cd00806">
    <property type="entry name" value="TrpRS_core"/>
    <property type="match status" value="1"/>
</dbReference>
<evidence type="ECO:0000256" key="5">
    <source>
        <dbReference type="ARBA" id="ARBA00022840"/>
    </source>
</evidence>
<gene>
    <name evidence="10" type="ORF">A2937_03965</name>
</gene>
<evidence type="ECO:0000313" key="10">
    <source>
        <dbReference type="EMBL" id="OHA83279.1"/>
    </source>
</evidence>
<evidence type="ECO:0000256" key="1">
    <source>
        <dbReference type="ARBA" id="ARBA00005594"/>
    </source>
</evidence>
<evidence type="ECO:0000256" key="6">
    <source>
        <dbReference type="ARBA" id="ARBA00022917"/>
    </source>
</evidence>
<evidence type="ECO:0000256" key="4">
    <source>
        <dbReference type="ARBA" id="ARBA00022741"/>
    </source>
</evidence>
<dbReference type="GO" id="GO:0005524">
    <property type="term" value="F:ATP binding"/>
    <property type="evidence" value="ECO:0007669"/>
    <property type="project" value="UniProtKB-KW"/>
</dbReference>
<dbReference type="InterPro" id="IPR014729">
    <property type="entry name" value="Rossmann-like_a/b/a_fold"/>
</dbReference>
<dbReference type="InterPro" id="IPR002305">
    <property type="entry name" value="aa-tRNA-synth_Ic"/>
</dbReference>
<protein>
    <recommendedName>
        <fullName evidence="2 8">Tryptophan--tRNA ligase</fullName>
        <ecNumber evidence="2 8">6.1.1.2</ecNumber>
    </recommendedName>
</protein>
<evidence type="ECO:0000256" key="9">
    <source>
        <dbReference type="RuleBase" id="RU363036"/>
    </source>
</evidence>
<evidence type="ECO:0000256" key="3">
    <source>
        <dbReference type="ARBA" id="ARBA00022598"/>
    </source>
</evidence>
<name>A0A1G2SF51_9BACT</name>
<dbReference type="Gene3D" id="3.40.50.620">
    <property type="entry name" value="HUPs"/>
    <property type="match status" value="1"/>
</dbReference>
<dbReference type="PANTHER" id="PTHR43766:SF1">
    <property type="entry name" value="TRYPTOPHAN--TRNA LIGASE, MITOCHONDRIAL"/>
    <property type="match status" value="1"/>
</dbReference>
<dbReference type="PANTHER" id="PTHR43766">
    <property type="entry name" value="TRYPTOPHAN--TRNA LIGASE, MITOCHONDRIAL"/>
    <property type="match status" value="1"/>
</dbReference>
<keyword evidence="4 9" id="KW-0547">Nucleotide-binding</keyword>
<dbReference type="InterPro" id="IPR050203">
    <property type="entry name" value="Trp-tRNA_synthetase"/>
</dbReference>
<dbReference type="PRINTS" id="PR01039">
    <property type="entry name" value="TRNASYNTHTRP"/>
</dbReference>
<dbReference type="EMBL" id="MHUW01000019">
    <property type="protein sequence ID" value="OHA83279.1"/>
    <property type="molecule type" value="Genomic_DNA"/>
</dbReference>
<accession>A0A1G2SF51</accession>
<proteinExistence type="inferred from homology"/>
<dbReference type="Proteomes" id="UP000177987">
    <property type="component" value="Unassembled WGS sequence"/>
</dbReference>
<dbReference type="GO" id="GO:0005737">
    <property type="term" value="C:cytoplasm"/>
    <property type="evidence" value="ECO:0007669"/>
    <property type="project" value="UniProtKB-UniRule"/>
</dbReference>
<dbReference type="Gene3D" id="1.10.240.10">
    <property type="entry name" value="Tyrosyl-Transfer RNA Synthetase"/>
    <property type="match status" value="1"/>
</dbReference>
<dbReference type="STRING" id="1802727.A2937_03965"/>
<dbReference type="GO" id="GO:0006436">
    <property type="term" value="P:tryptophanyl-tRNA aminoacylation"/>
    <property type="evidence" value="ECO:0007669"/>
    <property type="project" value="UniProtKB-UniRule"/>
</dbReference>
<keyword evidence="6 9" id="KW-0648">Protein biosynthesis</keyword>
<organism evidence="10 11">
    <name type="scientific">Candidatus Yonathbacteria bacterium RIFCSPLOWO2_01_FULL_47_33b</name>
    <dbReference type="NCBI Taxonomy" id="1802727"/>
    <lineage>
        <taxon>Bacteria</taxon>
        <taxon>Candidatus Yonathiibacteriota</taxon>
    </lineage>
</organism>
<keyword evidence="5 9" id="KW-0067">ATP-binding</keyword>
<keyword evidence="7 9" id="KW-0030">Aminoacyl-tRNA synthetase</keyword>
<evidence type="ECO:0000256" key="7">
    <source>
        <dbReference type="ARBA" id="ARBA00023146"/>
    </source>
</evidence>
<dbReference type="AlphaFoldDB" id="A0A1G2SF51"/>
<evidence type="ECO:0000256" key="8">
    <source>
        <dbReference type="NCBIfam" id="TIGR00233"/>
    </source>
</evidence>
<comment type="caution">
    <text evidence="10">The sequence shown here is derived from an EMBL/GenBank/DDBJ whole genome shotgun (WGS) entry which is preliminary data.</text>
</comment>
<dbReference type="InterPro" id="IPR002306">
    <property type="entry name" value="Trp-tRNA-ligase"/>
</dbReference>
<dbReference type="EC" id="6.1.1.2" evidence="2 8"/>
<keyword evidence="3 9" id="KW-0436">Ligase</keyword>
<evidence type="ECO:0000256" key="2">
    <source>
        <dbReference type="ARBA" id="ARBA00013161"/>
    </source>
</evidence>
<comment type="similarity">
    <text evidence="1 9">Belongs to the class-I aminoacyl-tRNA synthetase family.</text>
</comment>
<evidence type="ECO:0000313" key="11">
    <source>
        <dbReference type="Proteomes" id="UP000177987"/>
    </source>
</evidence>
<dbReference type="SUPFAM" id="SSF52374">
    <property type="entry name" value="Nucleotidylyl transferase"/>
    <property type="match status" value="1"/>
</dbReference>
<sequence length="330" mass="36261">MKAEYKVELYTGIRPTGDLTIANYIGAVKPLVELQKQGAKSLVFVADMHSLTDNEPAVANKFCREVVADYLALGLDPNKTNIYIQSSIAYQVSYMTMLLARHTSVSELLRVPTLKDKLKNTEHPETANALLFLYPVMMAADILLQRAKSVPVGEDQLAHMEVVRRLARDFNARYGDVFPIPAVQQVKSLRILSLKGTGKMSKSVPGGAIFLTDDLAKVAKKIKSAETATEGVMTDSLQSHITLAKELCGDPAVHLNIDSIISEHLEGKQVMGVFKDLLATIVVDFLRQFQTRRAEIVKDPSYIDSILKEGASVALANAESTLDLVRSSMK</sequence>